<dbReference type="AlphaFoldDB" id="R4YPE5"/>
<gene>
    <name evidence="1" type="ORF">OLEAN_C27950</name>
</gene>
<organism evidence="1 2">
    <name type="scientific">Oleispira antarctica RB-8</name>
    <dbReference type="NCBI Taxonomy" id="698738"/>
    <lineage>
        <taxon>Bacteria</taxon>
        <taxon>Pseudomonadati</taxon>
        <taxon>Pseudomonadota</taxon>
        <taxon>Gammaproteobacteria</taxon>
        <taxon>Oceanospirillales</taxon>
        <taxon>Oceanospirillaceae</taxon>
        <taxon>Oleispira</taxon>
    </lineage>
</organism>
<name>R4YPE5_OLEAN</name>
<sequence>MDVNNAAGRLLNILSEGKKANPTENCKKVWCRILDVEESDSLILVGRIGKVFSLVEDISIELSQLEGVDVSRYMSWTRYLDNAFSNCNLGSAWNEFMKHVNEPVFDYLHMTAGMLSTNRPQPVLPQSELSEIYSGAKELLDEIINSDLPSNIRQYFAEQLRKIIISIEEYKITGSSEVVSIVEATFGKAVLSKDLIDGKDTNTDMKKFWTFMAKTALVVSTVAGALQIADYTAKTFPELNTPEKVINIPIENSKLESV</sequence>
<dbReference type="HOGENOM" id="CLU_099855_0_0_6"/>
<dbReference type="EMBL" id="FO203512">
    <property type="protein sequence ID" value="CCK76971.1"/>
    <property type="molecule type" value="Genomic_DNA"/>
</dbReference>
<reference evidence="1 2" key="1">
    <citation type="journal article" date="2013" name="Nat. Commun.">
        <title>Genome sequence and functional genomic analysis of the oil-degrading bacterium Oleispira antarctica.</title>
        <authorList>
            <person name="Kube M."/>
            <person name="Chernikova T.N."/>
            <person name="Al-Ramahi Y."/>
            <person name="Beloqui A."/>
            <person name="Lopez-Cortez N."/>
            <person name="Guazzaroni M.E."/>
            <person name="Heipieper H.J."/>
            <person name="Klages S."/>
            <person name="Kotsyurbenko O.R."/>
            <person name="Langer I."/>
            <person name="Nechitaylo T.Y."/>
            <person name="Lunsdorf H."/>
            <person name="Fernandez M."/>
            <person name="Juarez S."/>
            <person name="Ciordia S."/>
            <person name="Singer A."/>
            <person name="Kagan O."/>
            <person name="Egorova O."/>
            <person name="Petit P.A."/>
            <person name="Stogios P."/>
            <person name="Kim Y."/>
            <person name="Tchigvintsev A."/>
            <person name="Flick R."/>
            <person name="Denaro R."/>
            <person name="Genovese M."/>
            <person name="Albar J.P."/>
            <person name="Reva O.N."/>
            <person name="Martinez-Gomariz M."/>
            <person name="Tran H."/>
            <person name="Ferrer M."/>
            <person name="Savchenko A."/>
            <person name="Yakunin A.F."/>
            <person name="Yakimov M.M."/>
            <person name="Golyshina O.V."/>
            <person name="Reinhardt R."/>
            <person name="Golyshin P.N."/>
        </authorList>
    </citation>
    <scope>NUCLEOTIDE SEQUENCE [LARGE SCALE GENOMIC DNA]</scope>
</reference>
<keyword evidence="2" id="KW-1185">Reference proteome</keyword>
<evidence type="ECO:0000313" key="2">
    <source>
        <dbReference type="Proteomes" id="UP000032749"/>
    </source>
</evidence>
<dbReference type="PATRIC" id="fig|698738.3.peg.2900"/>
<protein>
    <submittedName>
        <fullName evidence="1">Uncharacterized protein</fullName>
    </submittedName>
</protein>
<evidence type="ECO:0000313" key="1">
    <source>
        <dbReference type="EMBL" id="CCK76971.1"/>
    </source>
</evidence>
<proteinExistence type="predicted"/>
<dbReference type="STRING" id="698738.OLEAN_C27950"/>
<dbReference type="KEGG" id="oai:OLEAN_C27950"/>
<dbReference type="Proteomes" id="UP000032749">
    <property type="component" value="Chromosome"/>
</dbReference>
<dbReference type="OrthoDB" id="9132762at2"/>
<accession>R4YPE5</accession>